<sequence length="75" mass="8438">MNWYSCIFLAAEQNGGSYPFQRCVHIWDRGHGAVAVAVAETKHAWDPGHFYAALKITPYKCKNTLAICITIKQKP</sequence>
<dbReference type="AlphaFoldDB" id="A0AAN9MY66"/>
<proteinExistence type="predicted"/>
<evidence type="ECO:0000313" key="2">
    <source>
        <dbReference type="Proteomes" id="UP001367508"/>
    </source>
</evidence>
<keyword evidence="2" id="KW-1185">Reference proteome</keyword>
<gene>
    <name evidence="1" type="ORF">VNO77_05342</name>
</gene>
<accession>A0AAN9MY66</accession>
<protein>
    <submittedName>
        <fullName evidence="1">Uncharacterized protein</fullName>
    </submittedName>
</protein>
<comment type="caution">
    <text evidence="1">The sequence shown here is derived from an EMBL/GenBank/DDBJ whole genome shotgun (WGS) entry which is preliminary data.</text>
</comment>
<name>A0AAN9MY66_CANGL</name>
<organism evidence="1 2">
    <name type="scientific">Canavalia gladiata</name>
    <name type="common">Sword bean</name>
    <name type="synonym">Dolichos gladiatus</name>
    <dbReference type="NCBI Taxonomy" id="3824"/>
    <lineage>
        <taxon>Eukaryota</taxon>
        <taxon>Viridiplantae</taxon>
        <taxon>Streptophyta</taxon>
        <taxon>Embryophyta</taxon>
        <taxon>Tracheophyta</taxon>
        <taxon>Spermatophyta</taxon>
        <taxon>Magnoliopsida</taxon>
        <taxon>eudicotyledons</taxon>
        <taxon>Gunneridae</taxon>
        <taxon>Pentapetalae</taxon>
        <taxon>rosids</taxon>
        <taxon>fabids</taxon>
        <taxon>Fabales</taxon>
        <taxon>Fabaceae</taxon>
        <taxon>Papilionoideae</taxon>
        <taxon>50 kb inversion clade</taxon>
        <taxon>NPAAA clade</taxon>
        <taxon>indigoferoid/millettioid clade</taxon>
        <taxon>Phaseoleae</taxon>
        <taxon>Canavalia</taxon>
    </lineage>
</organism>
<dbReference type="EMBL" id="JAYMYQ010000001">
    <property type="protein sequence ID" value="KAK7363209.1"/>
    <property type="molecule type" value="Genomic_DNA"/>
</dbReference>
<evidence type="ECO:0000313" key="1">
    <source>
        <dbReference type="EMBL" id="KAK7363209.1"/>
    </source>
</evidence>
<dbReference type="Proteomes" id="UP001367508">
    <property type="component" value="Unassembled WGS sequence"/>
</dbReference>
<reference evidence="1 2" key="1">
    <citation type="submission" date="2024-01" db="EMBL/GenBank/DDBJ databases">
        <title>The genomes of 5 underutilized Papilionoideae crops provide insights into root nodulation and disease resistanc.</title>
        <authorList>
            <person name="Jiang F."/>
        </authorList>
    </citation>
    <scope>NUCLEOTIDE SEQUENCE [LARGE SCALE GENOMIC DNA]</scope>
    <source>
        <strain evidence="1">LVBAO_FW01</strain>
        <tissue evidence="1">Leaves</tissue>
    </source>
</reference>